<accession>A0A975YL89</accession>
<gene>
    <name evidence="6" type="ORF">KO353_11620</name>
</gene>
<dbReference type="PANTHER" id="PTHR24567">
    <property type="entry name" value="CRP FAMILY TRANSCRIPTIONAL REGULATORY PROTEIN"/>
    <property type="match status" value="1"/>
</dbReference>
<keyword evidence="1" id="KW-0805">Transcription regulation</keyword>
<dbReference type="FunFam" id="1.10.10.10:FF:000028">
    <property type="entry name" value="Fumarate/nitrate reduction transcriptional regulator Fnr"/>
    <property type="match status" value="1"/>
</dbReference>
<dbReference type="KEGG" id="elio:KO353_11620"/>
<sequence>MASAEPLRVVAQRLGSLPPPCAHCDARERNFCAALDPAELAELAKVMTEATLPPGGVLFHEGAPADYVMNVTDGAVKLFKLLGDGRRQILGFRFAGDFIGLSAGADYSYSAESLTEAKLCRFPRRKLDAVRERFPQLDRRLLSLSIDELTAAQEQLLLLGRKTAEERLVSFLILLSQGQVRRGQTADPVVLPMTRSDIADYLGLTIETVSRTFSALKKKGLIELQDTTHIHLVDRDRLEEMASGLA</sequence>
<name>A0A975YL89_9PROT</name>
<organism evidence="6 7">
    <name type="scientific">Elioraea tepida</name>
    <dbReference type="NCBI Taxonomy" id="2843330"/>
    <lineage>
        <taxon>Bacteria</taxon>
        <taxon>Pseudomonadati</taxon>
        <taxon>Pseudomonadota</taxon>
        <taxon>Alphaproteobacteria</taxon>
        <taxon>Acetobacterales</taxon>
        <taxon>Elioraeaceae</taxon>
        <taxon>Elioraea</taxon>
    </lineage>
</organism>
<dbReference type="EMBL" id="CP076448">
    <property type="protein sequence ID" value="QXM26318.1"/>
    <property type="molecule type" value="Genomic_DNA"/>
</dbReference>
<proteinExistence type="predicted"/>
<dbReference type="Proteomes" id="UP000694001">
    <property type="component" value="Chromosome"/>
</dbReference>
<dbReference type="InterPro" id="IPR012318">
    <property type="entry name" value="HTH_CRP"/>
</dbReference>
<dbReference type="SMART" id="SM00100">
    <property type="entry name" value="cNMP"/>
    <property type="match status" value="1"/>
</dbReference>
<dbReference type="Pfam" id="PF00027">
    <property type="entry name" value="cNMP_binding"/>
    <property type="match status" value="1"/>
</dbReference>
<evidence type="ECO:0000259" key="5">
    <source>
        <dbReference type="PROSITE" id="PS51063"/>
    </source>
</evidence>
<evidence type="ECO:0000256" key="1">
    <source>
        <dbReference type="ARBA" id="ARBA00023015"/>
    </source>
</evidence>
<dbReference type="GO" id="GO:0003700">
    <property type="term" value="F:DNA-binding transcription factor activity"/>
    <property type="evidence" value="ECO:0007669"/>
    <property type="project" value="InterPro"/>
</dbReference>
<keyword evidence="2" id="KW-0238">DNA-binding</keyword>
<feature type="domain" description="Cyclic nucleotide-binding" evidence="4">
    <location>
        <begin position="31"/>
        <end position="100"/>
    </location>
</feature>
<dbReference type="InterPro" id="IPR018335">
    <property type="entry name" value="Tscrpt_reg_HTH_Crp-type_CS"/>
</dbReference>
<dbReference type="AlphaFoldDB" id="A0A975YL89"/>
<evidence type="ECO:0000259" key="4">
    <source>
        <dbReference type="PROSITE" id="PS50042"/>
    </source>
</evidence>
<evidence type="ECO:0000256" key="2">
    <source>
        <dbReference type="ARBA" id="ARBA00023125"/>
    </source>
</evidence>
<dbReference type="SMART" id="SM00419">
    <property type="entry name" value="HTH_CRP"/>
    <property type="match status" value="1"/>
</dbReference>
<protein>
    <submittedName>
        <fullName evidence="6">Helix-turn-helix domain-containing protein</fullName>
    </submittedName>
</protein>
<dbReference type="CDD" id="cd00038">
    <property type="entry name" value="CAP_ED"/>
    <property type="match status" value="1"/>
</dbReference>
<dbReference type="CDD" id="cd00092">
    <property type="entry name" value="HTH_CRP"/>
    <property type="match status" value="1"/>
</dbReference>
<evidence type="ECO:0000313" key="6">
    <source>
        <dbReference type="EMBL" id="QXM26318.1"/>
    </source>
</evidence>
<keyword evidence="7" id="KW-1185">Reference proteome</keyword>
<evidence type="ECO:0000256" key="3">
    <source>
        <dbReference type="ARBA" id="ARBA00023163"/>
    </source>
</evidence>
<reference evidence="6" key="1">
    <citation type="submission" date="2021-06" db="EMBL/GenBank/DDBJ databases">
        <title>Elioraea tepida, sp. nov., a moderately thermophilic aerobic anoxygenic phototrophic bacterium isolated from an alkaline siliceous hot spring mat community in Yellowstone National Park, WY, USA.</title>
        <authorList>
            <person name="Saini M.K."/>
            <person name="Yoshida S."/>
            <person name="Sebastian A."/>
            <person name="Hirose S."/>
            <person name="Hara E."/>
            <person name="Tamaki H."/>
            <person name="Soulier N.T."/>
            <person name="Albert I."/>
            <person name="Hanada S."/>
            <person name="Bryant D.A."/>
            <person name="Tank M."/>
        </authorList>
    </citation>
    <scope>NUCLEOTIDE SEQUENCE</scope>
    <source>
        <strain evidence="6">MS-P2</strain>
    </source>
</reference>
<dbReference type="GO" id="GO:0003677">
    <property type="term" value="F:DNA binding"/>
    <property type="evidence" value="ECO:0007669"/>
    <property type="project" value="UniProtKB-KW"/>
</dbReference>
<dbReference type="GO" id="GO:0005829">
    <property type="term" value="C:cytosol"/>
    <property type="evidence" value="ECO:0007669"/>
    <property type="project" value="TreeGrafter"/>
</dbReference>
<dbReference type="PROSITE" id="PS50042">
    <property type="entry name" value="CNMP_BINDING_3"/>
    <property type="match status" value="1"/>
</dbReference>
<evidence type="ECO:0000313" key="7">
    <source>
        <dbReference type="Proteomes" id="UP000694001"/>
    </source>
</evidence>
<dbReference type="InterPro" id="IPR050397">
    <property type="entry name" value="Env_Response_Regulators"/>
</dbReference>
<keyword evidence="3" id="KW-0804">Transcription</keyword>
<dbReference type="PROSITE" id="PS51063">
    <property type="entry name" value="HTH_CRP_2"/>
    <property type="match status" value="1"/>
</dbReference>
<dbReference type="InterPro" id="IPR000595">
    <property type="entry name" value="cNMP-bd_dom"/>
</dbReference>
<feature type="domain" description="HTH crp-type" evidence="5">
    <location>
        <begin position="162"/>
        <end position="236"/>
    </location>
</feature>
<dbReference type="PROSITE" id="PS00042">
    <property type="entry name" value="HTH_CRP_1"/>
    <property type="match status" value="1"/>
</dbReference>
<dbReference type="Pfam" id="PF13545">
    <property type="entry name" value="HTH_Crp_2"/>
    <property type="match status" value="1"/>
</dbReference>
<dbReference type="PANTHER" id="PTHR24567:SF75">
    <property type="entry name" value="FUMARATE AND NITRATE REDUCTION REGULATORY PROTEIN"/>
    <property type="match status" value="1"/>
</dbReference>